<dbReference type="RefSeq" id="WP_096055510.1">
    <property type="nucleotide sequence ID" value="NZ_CP023344.1"/>
</dbReference>
<organism evidence="3 4">
    <name type="scientific">Nibricoccus aquaticus</name>
    <dbReference type="NCBI Taxonomy" id="2576891"/>
    <lineage>
        <taxon>Bacteria</taxon>
        <taxon>Pseudomonadati</taxon>
        <taxon>Verrucomicrobiota</taxon>
        <taxon>Opitutia</taxon>
        <taxon>Opitutales</taxon>
        <taxon>Opitutaceae</taxon>
        <taxon>Nibricoccus</taxon>
    </lineage>
</organism>
<protein>
    <submittedName>
        <fullName evidence="3">Oxidoreductase</fullName>
    </submittedName>
</protein>
<dbReference type="InterPro" id="IPR055170">
    <property type="entry name" value="GFO_IDH_MocA-like_dom"/>
</dbReference>
<dbReference type="PANTHER" id="PTHR43249">
    <property type="entry name" value="UDP-N-ACETYL-2-AMINO-2-DEOXY-D-GLUCURONATE OXIDASE"/>
    <property type="match status" value="1"/>
</dbReference>
<sequence length="388" mass="41464">MSTVRIGVVGLGMGALHANLILAGKAPGLTLAAVADSNVEKRAKFPGVAGFATAAEMFASGLIDAVLIATPHYSHTGLGIEALRAGLHVLVEKPISVHKADAERLIAAHVELEAAGGRRVFAAMFNQRTDPYYLKIREWVGGGALGELRRVQWTITNWFRTEAYYASGHWRATWKGEGGGVLLNQCPHNLDLWQWLFGQPVRVRAHCGFGRYHAIEVEDDVTAYVEFAGGATGLFVTSTGETPGTNRLEIAGENGRIVYENDRVVFTRNETGMTAFSRAATEGFARPATTEDVFTASDHGGQHAGILENFAAAILRGEALIAPAAEGLRSVELANAMILSAWADETVSLPLDGARYETALAEKIAASTVVKTKQTQAGKAGNDFAKSF</sequence>
<dbReference type="SUPFAM" id="SSF55347">
    <property type="entry name" value="Glyceraldehyde-3-phosphate dehydrogenase-like, C-terminal domain"/>
    <property type="match status" value="1"/>
</dbReference>
<dbReference type="OrthoDB" id="9815825at2"/>
<feature type="domain" description="GFO/IDH/MocA-like oxidoreductase" evidence="2">
    <location>
        <begin position="133"/>
        <end position="258"/>
    </location>
</feature>
<evidence type="ECO:0000259" key="2">
    <source>
        <dbReference type="Pfam" id="PF22725"/>
    </source>
</evidence>
<evidence type="ECO:0000259" key="1">
    <source>
        <dbReference type="Pfam" id="PF01408"/>
    </source>
</evidence>
<evidence type="ECO:0000313" key="4">
    <source>
        <dbReference type="Proteomes" id="UP000217265"/>
    </source>
</evidence>
<dbReference type="Gene3D" id="3.40.50.720">
    <property type="entry name" value="NAD(P)-binding Rossmann-like Domain"/>
    <property type="match status" value="1"/>
</dbReference>
<dbReference type="Gene3D" id="3.30.360.10">
    <property type="entry name" value="Dihydrodipicolinate Reductase, domain 2"/>
    <property type="match status" value="1"/>
</dbReference>
<dbReference type="Proteomes" id="UP000217265">
    <property type="component" value="Chromosome"/>
</dbReference>
<proteinExistence type="predicted"/>
<evidence type="ECO:0000313" key="3">
    <source>
        <dbReference type="EMBL" id="ATC63878.1"/>
    </source>
</evidence>
<dbReference type="Pfam" id="PF01408">
    <property type="entry name" value="GFO_IDH_MocA"/>
    <property type="match status" value="1"/>
</dbReference>
<dbReference type="InterPro" id="IPR052515">
    <property type="entry name" value="Gfo/Idh/MocA_Oxidoreductase"/>
</dbReference>
<dbReference type="InterPro" id="IPR000683">
    <property type="entry name" value="Gfo/Idh/MocA-like_OxRdtase_N"/>
</dbReference>
<dbReference type="Pfam" id="PF22725">
    <property type="entry name" value="GFO_IDH_MocA_C3"/>
    <property type="match status" value="1"/>
</dbReference>
<name>A0A290QEX3_9BACT</name>
<dbReference type="PANTHER" id="PTHR43249:SF1">
    <property type="entry name" value="D-GLUCOSIDE 3-DEHYDROGENASE"/>
    <property type="match status" value="1"/>
</dbReference>
<feature type="domain" description="Gfo/Idh/MocA-like oxidoreductase N-terminal" evidence="1">
    <location>
        <begin position="4"/>
        <end position="111"/>
    </location>
</feature>
<dbReference type="AlphaFoldDB" id="A0A290QEX3"/>
<dbReference type="SUPFAM" id="SSF51735">
    <property type="entry name" value="NAD(P)-binding Rossmann-fold domains"/>
    <property type="match status" value="1"/>
</dbReference>
<dbReference type="EMBL" id="CP023344">
    <property type="protein sequence ID" value="ATC63878.1"/>
    <property type="molecule type" value="Genomic_DNA"/>
</dbReference>
<dbReference type="KEGG" id="vbh:CMV30_07910"/>
<keyword evidence="4" id="KW-1185">Reference proteome</keyword>
<gene>
    <name evidence="3" type="ORF">CMV30_07910</name>
</gene>
<dbReference type="InterPro" id="IPR036291">
    <property type="entry name" value="NAD(P)-bd_dom_sf"/>
</dbReference>
<accession>A0A290QEX3</accession>
<reference evidence="3 4" key="1">
    <citation type="submission" date="2017-09" db="EMBL/GenBank/DDBJ databases">
        <title>Complete genome sequence of Verrucomicrobial strain HZ-65, isolated from freshwater.</title>
        <authorList>
            <person name="Choi A."/>
        </authorList>
    </citation>
    <scope>NUCLEOTIDE SEQUENCE [LARGE SCALE GENOMIC DNA]</scope>
    <source>
        <strain evidence="3 4">HZ-65</strain>
    </source>
</reference>
<dbReference type="GO" id="GO:0000166">
    <property type="term" value="F:nucleotide binding"/>
    <property type="evidence" value="ECO:0007669"/>
    <property type="project" value="InterPro"/>
</dbReference>